<protein>
    <submittedName>
        <fullName evidence="3">Endonuclease/exonuclease/phosphatase (EEP) superfamily protein YafD</fullName>
    </submittedName>
</protein>
<keyword evidence="1" id="KW-0812">Transmembrane</keyword>
<gene>
    <name evidence="3" type="ORF">J2S55_000703</name>
</gene>
<keyword evidence="1" id="KW-1133">Transmembrane helix</keyword>
<accession>A0ABT9QWT4</accession>
<dbReference type="EMBL" id="JAUSRB010000001">
    <property type="protein sequence ID" value="MDP9861444.1"/>
    <property type="molecule type" value="Genomic_DNA"/>
</dbReference>
<keyword evidence="3" id="KW-0255">Endonuclease</keyword>
<dbReference type="RefSeq" id="WP_306857217.1">
    <property type="nucleotide sequence ID" value="NZ_JAUSRB010000001.1"/>
</dbReference>
<dbReference type="InterPro" id="IPR036691">
    <property type="entry name" value="Endo/exonu/phosph_ase_sf"/>
</dbReference>
<reference evidence="3 4" key="1">
    <citation type="submission" date="2023-07" db="EMBL/GenBank/DDBJ databases">
        <title>Sequencing the genomes of 1000 actinobacteria strains.</title>
        <authorList>
            <person name="Klenk H.-P."/>
        </authorList>
    </citation>
    <scope>NUCLEOTIDE SEQUENCE [LARGE SCALE GENOMIC DNA]</scope>
    <source>
        <strain evidence="3 4">DSM 44109</strain>
    </source>
</reference>
<evidence type="ECO:0000313" key="3">
    <source>
        <dbReference type="EMBL" id="MDP9861444.1"/>
    </source>
</evidence>
<comment type="caution">
    <text evidence="3">The sequence shown here is derived from an EMBL/GenBank/DDBJ whole genome shotgun (WGS) entry which is preliminary data.</text>
</comment>
<dbReference type="GO" id="GO:0004519">
    <property type="term" value="F:endonuclease activity"/>
    <property type="evidence" value="ECO:0007669"/>
    <property type="project" value="UniProtKB-KW"/>
</dbReference>
<keyword evidence="3" id="KW-0378">Hydrolase</keyword>
<dbReference type="Pfam" id="PF03372">
    <property type="entry name" value="Exo_endo_phos"/>
    <property type="match status" value="1"/>
</dbReference>
<feature type="transmembrane region" description="Helical" evidence="1">
    <location>
        <begin position="65"/>
        <end position="84"/>
    </location>
</feature>
<feature type="transmembrane region" description="Helical" evidence="1">
    <location>
        <begin position="35"/>
        <end position="53"/>
    </location>
</feature>
<keyword evidence="3" id="KW-0540">Nuclease</keyword>
<keyword evidence="1" id="KW-0472">Membrane</keyword>
<organism evidence="3 4">
    <name type="scientific">Streptosporangium brasiliense</name>
    <dbReference type="NCBI Taxonomy" id="47480"/>
    <lineage>
        <taxon>Bacteria</taxon>
        <taxon>Bacillati</taxon>
        <taxon>Actinomycetota</taxon>
        <taxon>Actinomycetes</taxon>
        <taxon>Streptosporangiales</taxon>
        <taxon>Streptosporangiaceae</taxon>
        <taxon>Streptosporangium</taxon>
    </lineage>
</organism>
<evidence type="ECO:0000259" key="2">
    <source>
        <dbReference type="Pfam" id="PF03372"/>
    </source>
</evidence>
<feature type="domain" description="Endonuclease/exonuclease/phosphatase" evidence="2">
    <location>
        <begin position="133"/>
        <end position="367"/>
    </location>
</feature>
<name>A0ABT9QWT4_9ACTN</name>
<evidence type="ECO:0000256" key="1">
    <source>
        <dbReference type="SAM" id="Phobius"/>
    </source>
</evidence>
<dbReference type="Proteomes" id="UP001230426">
    <property type="component" value="Unassembled WGS sequence"/>
</dbReference>
<dbReference type="Gene3D" id="3.60.10.10">
    <property type="entry name" value="Endonuclease/exonuclease/phosphatase"/>
    <property type="match status" value="1"/>
</dbReference>
<dbReference type="SUPFAM" id="SSF56219">
    <property type="entry name" value="DNase I-like"/>
    <property type="match status" value="1"/>
</dbReference>
<dbReference type="InterPro" id="IPR005135">
    <property type="entry name" value="Endo/exonuclease/phosphatase"/>
</dbReference>
<keyword evidence="4" id="KW-1185">Reference proteome</keyword>
<sequence length="378" mass="40489">MKGVYGGAETADMTGAAARRPPAPAGRTPRRRARALAWAAAAWLAFVVLHHLLSGRFWLWLVPDLVPPLVYLAAPLLLLAAVPLTGRAGRTRRWCAVLAAASLLLGAGQSGLNPGALTGGTAAAAPAGALRVLSWNTEYWDQDDDPDRFYAFLRTRDADVYALQEYLHWSGGAPRQVDDLARLRREFPGYHLAVNGELVTLSRLPIVSARALGPAGVLGPGSPWRAAFDLAKVLRTDLRVGASVLSVYNVHVPTQYMLDDSPLTSRFYTGLRDRDAARQAQFDGLEADVGANRGALVVTGDFNTTYAMGDLGWLSGRLSNANRASPDLLPASWPAGGPALWQLDWTFTSAATVHDYGLLDPHGLSDHRAQDVLVSVGG</sequence>
<proteinExistence type="predicted"/>
<evidence type="ECO:0000313" key="4">
    <source>
        <dbReference type="Proteomes" id="UP001230426"/>
    </source>
</evidence>